<keyword evidence="2" id="KW-1133">Transmembrane helix</keyword>
<accession>A0A975BE40</accession>
<name>A0A975BE40_9BACT</name>
<dbReference type="KEGG" id="dli:dnl_60610"/>
<dbReference type="Proteomes" id="UP000663720">
    <property type="component" value="Chromosome"/>
</dbReference>
<evidence type="ECO:0000256" key="1">
    <source>
        <dbReference type="SAM" id="Coils"/>
    </source>
</evidence>
<dbReference type="InterPro" id="IPR007445">
    <property type="entry name" value="PilO"/>
</dbReference>
<evidence type="ECO:0000256" key="2">
    <source>
        <dbReference type="SAM" id="Phobius"/>
    </source>
</evidence>
<sequence length="211" mass="23893">MKKPSISLDSLDPFLEKIGKLTKVHKILICVGTLILLLGPTIYFVYIPKHDQIKQLTGEYNSLKSELQEAKQRASQLNKYKAEMKAVEDKFQIAKQALPESEEIPELLTSISHAGQDSGLEFILFKPEKEIIKGFYAEIPVSIKVLGNYYNIVMFYDKIAAMSRIVNIKDIKLDAVKNKKEPEKTDLNISCTAVTYKFVEAEPAEPAKKKK</sequence>
<keyword evidence="1" id="KW-0175">Coiled coil</keyword>
<protein>
    <submittedName>
        <fullName evidence="3">Pilus assembly protein PilO domain-containing protein</fullName>
    </submittedName>
</protein>
<dbReference type="PANTHER" id="PTHR39555">
    <property type="entry name" value="FIMBRIAL ASSEMBLY PROTEIN PILO-LIKE PROTEIN-RELATED"/>
    <property type="match status" value="1"/>
</dbReference>
<dbReference type="Pfam" id="PF04350">
    <property type="entry name" value="PilO"/>
    <property type="match status" value="1"/>
</dbReference>
<feature type="transmembrane region" description="Helical" evidence="2">
    <location>
        <begin position="27"/>
        <end position="46"/>
    </location>
</feature>
<reference evidence="3" key="1">
    <citation type="journal article" date="2021" name="Microb. Physiol.">
        <title>Proteogenomic Insights into the Physiology of Marine, Sulfate-Reducing, Filamentous Desulfonema limicola and Desulfonema magnum.</title>
        <authorList>
            <person name="Schnaars V."/>
            <person name="Wohlbrand L."/>
            <person name="Scheve S."/>
            <person name="Hinrichs C."/>
            <person name="Reinhardt R."/>
            <person name="Rabus R."/>
        </authorList>
    </citation>
    <scope>NUCLEOTIDE SEQUENCE</scope>
    <source>
        <strain evidence="3">5ac10</strain>
    </source>
</reference>
<dbReference type="Gene3D" id="3.30.70.60">
    <property type="match status" value="1"/>
</dbReference>
<evidence type="ECO:0000313" key="4">
    <source>
        <dbReference type="Proteomes" id="UP000663720"/>
    </source>
</evidence>
<proteinExistence type="predicted"/>
<keyword evidence="4" id="KW-1185">Reference proteome</keyword>
<keyword evidence="2" id="KW-0472">Membrane</keyword>
<dbReference type="PANTHER" id="PTHR39555:SF1">
    <property type="entry name" value="TYPE IV PILUS INNER MEMBRANE COMPONENT PILO"/>
    <property type="match status" value="1"/>
</dbReference>
<evidence type="ECO:0000313" key="3">
    <source>
        <dbReference type="EMBL" id="QTA83648.1"/>
    </source>
</evidence>
<dbReference type="GO" id="GO:0043107">
    <property type="term" value="P:type IV pilus-dependent motility"/>
    <property type="evidence" value="ECO:0007669"/>
    <property type="project" value="InterPro"/>
</dbReference>
<organism evidence="3 4">
    <name type="scientific">Desulfonema limicola</name>
    <dbReference type="NCBI Taxonomy" id="45656"/>
    <lineage>
        <taxon>Bacteria</taxon>
        <taxon>Pseudomonadati</taxon>
        <taxon>Thermodesulfobacteriota</taxon>
        <taxon>Desulfobacteria</taxon>
        <taxon>Desulfobacterales</taxon>
        <taxon>Desulfococcaceae</taxon>
        <taxon>Desulfonema</taxon>
    </lineage>
</organism>
<dbReference type="GO" id="GO:0043683">
    <property type="term" value="P:type IV pilus assembly"/>
    <property type="evidence" value="ECO:0007669"/>
    <property type="project" value="InterPro"/>
</dbReference>
<dbReference type="AlphaFoldDB" id="A0A975BE40"/>
<dbReference type="EMBL" id="CP061799">
    <property type="protein sequence ID" value="QTA83648.1"/>
    <property type="molecule type" value="Genomic_DNA"/>
</dbReference>
<feature type="coiled-coil region" evidence="1">
    <location>
        <begin position="53"/>
        <end position="97"/>
    </location>
</feature>
<dbReference type="RefSeq" id="WP_207689459.1">
    <property type="nucleotide sequence ID" value="NZ_CP061799.1"/>
</dbReference>
<gene>
    <name evidence="3" type="ORF">dnl_60610</name>
</gene>
<dbReference type="InterPro" id="IPR014717">
    <property type="entry name" value="Transl_elong_EF1B/ribsomal_bS6"/>
</dbReference>
<keyword evidence="2" id="KW-0812">Transmembrane</keyword>